<dbReference type="RefSeq" id="WP_072960110.1">
    <property type="nucleotide sequence ID" value="NZ_FQUH01000012.1"/>
</dbReference>
<comment type="subcellular location">
    <subcellularLocation>
        <location evidence="1">Cell inner membrane</location>
        <topology evidence="1">Multi-pass membrane protein</topology>
    </subcellularLocation>
    <subcellularLocation>
        <location evidence="18">Cell membrane</location>
        <topology evidence="18">Multi-pass membrane protein</topology>
    </subcellularLocation>
</comment>
<dbReference type="FunFam" id="1.20.120.1220:FF:000001">
    <property type="entry name" value="Type 4 prepilin-like proteins leader peptide-processing enzyme"/>
    <property type="match status" value="1"/>
</dbReference>
<dbReference type="InterPro" id="IPR010627">
    <property type="entry name" value="Prepilin_pept_A24_N"/>
</dbReference>
<feature type="transmembrane region" description="Helical" evidence="19">
    <location>
        <begin position="6"/>
        <end position="30"/>
    </location>
</feature>
<evidence type="ECO:0000313" key="22">
    <source>
        <dbReference type="EMBL" id="SHF55694.1"/>
    </source>
</evidence>
<keyword evidence="3" id="KW-1003">Cell membrane</keyword>
<keyword evidence="23" id="KW-1185">Reference proteome</keyword>
<dbReference type="InterPro" id="IPR000045">
    <property type="entry name" value="Prepilin_IV_endopep_pep"/>
</dbReference>
<keyword evidence="8" id="KW-0949">S-adenosyl-L-methionine</keyword>
<evidence type="ECO:0000256" key="16">
    <source>
        <dbReference type="ARBA" id="ARBA00071870"/>
    </source>
</evidence>
<evidence type="ECO:0000256" key="3">
    <source>
        <dbReference type="ARBA" id="ARBA00022475"/>
    </source>
</evidence>
<dbReference type="PRINTS" id="PR00864">
    <property type="entry name" value="PREPILNPTASE"/>
</dbReference>
<dbReference type="InterPro" id="IPR014032">
    <property type="entry name" value="Peptidase_A24A_bac"/>
</dbReference>
<dbReference type="InterPro" id="IPR050882">
    <property type="entry name" value="Prepilin_peptidase/N-MTase"/>
</dbReference>
<evidence type="ECO:0000256" key="7">
    <source>
        <dbReference type="ARBA" id="ARBA00022679"/>
    </source>
</evidence>
<dbReference type="Proteomes" id="UP000184159">
    <property type="component" value="Unassembled WGS sequence"/>
</dbReference>
<dbReference type="GO" id="GO:0004190">
    <property type="term" value="F:aspartic-type endopeptidase activity"/>
    <property type="evidence" value="ECO:0007669"/>
    <property type="project" value="UniProtKB-EC"/>
</dbReference>
<keyword evidence="4" id="KW-0997">Cell inner membrane</keyword>
<proteinExistence type="inferred from homology"/>
<organism evidence="22 23">
    <name type="scientific">Vibrio gazogenes DSM 21264 = NBRC 103151</name>
    <dbReference type="NCBI Taxonomy" id="1123492"/>
    <lineage>
        <taxon>Bacteria</taxon>
        <taxon>Pseudomonadati</taxon>
        <taxon>Pseudomonadota</taxon>
        <taxon>Gammaproteobacteria</taxon>
        <taxon>Vibrionales</taxon>
        <taxon>Vibrionaceae</taxon>
        <taxon>Vibrio</taxon>
    </lineage>
</organism>
<evidence type="ECO:0000256" key="19">
    <source>
        <dbReference type="SAM" id="Phobius"/>
    </source>
</evidence>
<evidence type="ECO:0000256" key="8">
    <source>
        <dbReference type="ARBA" id="ARBA00022691"/>
    </source>
</evidence>
<dbReference type="EMBL" id="FQUH01000012">
    <property type="protein sequence ID" value="SHF55694.1"/>
    <property type="molecule type" value="Genomic_DNA"/>
</dbReference>
<keyword evidence="6 18" id="KW-0645">Protease</keyword>
<dbReference type="PANTHER" id="PTHR30487:SF0">
    <property type="entry name" value="PREPILIN LEADER PEPTIDASE_N-METHYLTRANSFERASE-RELATED"/>
    <property type="match status" value="1"/>
</dbReference>
<keyword evidence="11 19" id="KW-1133">Transmembrane helix</keyword>
<dbReference type="GO" id="GO:0008168">
    <property type="term" value="F:methyltransferase activity"/>
    <property type="evidence" value="ECO:0007669"/>
    <property type="project" value="UniProtKB-KW"/>
</dbReference>
<feature type="transmembrane region" description="Helical" evidence="19">
    <location>
        <begin position="258"/>
        <end position="276"/>
    </location>
</feature>
<keyword evidence="5 18" id="KW-0489">Methyltransferase</keyword>
<evidence type="ECO:0000259" key="20">
    <source>
        <dbReference type="Pfam" id="PF01478"/>
    </source>
</evidence>
<dbReference type="GO" id="GO:0006465">
    <property type="term" value="P:signal peptide processing"/>
    <property type="evidence" value="ECO:0007669"/>
    <property type="project" value="TreeGrafter"/>
</dbReference>
<dbReference type="EC" id="3.4.23.43" evidence="15 18"/>
<evidence type="ECO:0000259" key="21">
    <source>
        <dbReference type="Pfam" id="PF06750"/>
    </source>
</evidence>
<evidence type="ECO:0000256" key="13">
    <source>
        <dbReference type="ARBA" id="ARBA00023268"/>
    </source>
</evidence>
<evidence type="ECO:0000256" key="10">
    <source>
        <dbReference type="ARBA" id="ARBA00022801"/>
    </source>
</evidence>
<dbReference type="Pfam" id="PF01478">
    <property type="entry name" value="Peptidase_A24"/>
    <property type="match status" value="1"/>
</dbReference>
<protein>
    <recommendedName>
        <fullName evidence="16 18">Prepilin leader peptidase/N-methyltransferase</fullName>
        <ecNumber evidence="18">2.1.1.-</ecNumber>
        <ecNumber evidence="15 18">3.4.23.43</ecNumber>
    </recommendedName>
</protein>
<evidence type="ECO:0000256" key="17">
    <source>
        <dbReference type="RuleBase" id="RU003793"/>
    </source>
</evidence>
<dbReference type="EC" id="2.1.1.-" evidence="18"/>
<keyword evidence="13 18" id="KW-0511">Multifunctional enzyme</keyword>
<reference evidence="23" key="1">
    <citation type="submission" date="2016-11" db="EMBL/GenBank/DDBJ databases">
        <authorList>
            <person name="Varghese N."/>
            <person name="Submissions S."/>
        </authorList>
    </citation>
    <scope>NUCLEOTIDE SEQUENCE [LARGE SCALE GENOMIC DNA]</scope>
    <source>
        <strain evidence="23">DSM 21264</strain>
    </source>
</reference>
<dbReference type="GO" id="GO:0005886">
    <property type="term" value="C:plasma membrane"/>
    <property type="evidence" value="ECO:0007669"/>
    <property type="project" value="UniProtKB-SubCell"/>
</dbReference>
<keyword evidence="9 18" id="KW-0812">Transmembrane</keyword>
<dbReference type="Gene3D" id="1.20.120.1220">
    <property type="match status" value="1"/>
</dbReference>
<evidence type="ECO:0000256" key="18">
    <source>
        <dbReference type="RuleBase" id="RU003794"/>
    </source>
</evidence>
<evidence type="ECO:0000256" key="15">
    <source>
        <dbReference type="ARBA" id="ARBA00067082"/>
    </source>
</evidence>
<dbReference type="PANTHER" id="PTHR30487">
    <property type="entry name" value="TYPE 4 PREPILIN-LIKE PROTEINS LEADER PEPTIDE-PROCESSING ENZYME"/>
    <property type="match status" value="1"/>
</dbReference>
<feature type="transmembrane region" description="Helical" evidence="19">
    <location>
        <begin position="160"/>
        <end position="177"/>
    </location>
</feature>
<dbReference type="Pfam" id="PF06750">
    <property type="entry name" value="A24_N_bact"/>
    <property type="match status" value="1"/>
</dbReference>
<evidence type="ECO:0000256" key="11">
    <source>
        <dbReference type="ARBA" id="ARBA00022989"/>
    </source>
</evidence>
<dbReference type="GO" id="GO:0032259">
    <property type="term" value="P:methylation"/>
    <property type="evidence" value="ECO:0007669"/>
    <property type="project" value="UniProtKB-KW"/>
</dbReference>
<evidence type="ECO:0000256" key="9">
    <source>
        <dbReference type="ARBA" id="ARBA00022692"/>
    </source>
</evidence>
<sequence>MDAFLIYPWLFPVFASLFGLIIGSFLNVVIYRLPRMMVTNWKQEFAEAFPEYDIPSPTKKERISLSLPASFCPHCHHRIRIWHNIPLFGWLLLGGKCADCGERISIQYPLVEFLTALASGIIAIHGGMTYYTLALFVFTYISIAAACIDLNQMLLPDNLTLPLIWLGLLLSLTHINPLPLSDAVIGAVAGYLSLWSIYWMFKLLTKKEGMGYGDFKYLAALGAWIGWQTLPMVILLSSVIGIILGVTLLLIRKQGNQTFPFGPSLAIAGWICLLWGDPMMSWYTSIVLGA</sequence>
<feature type="domain" description="Prepilin peptidase A24 N-terminal" evidence="21">
    <location>
        <begin position="17"/>
        <end position="125"/>
    </location>
</feature>
<comment type="function">
    <text evidence="18">Plays an essential role in type IV pili and type II pseudopili formation by proteolytically removing the leader sequence from substrate proteins and subsequently monomethylating the alpha-amino group of the newly exposed N-terminal phenylalanine.</text>
</comment>
<evidence type="ECO:0000256" key="1">
    <source>
        <dbReference type="ARBA" id="ARBA00004429"/>
    </source>
</evidence>
<evidence type="ECO:0000256" key="5">
    <source>
        <dbReference type="ARBA" id="ARBA00022603"/>
    </source>
</evidence>
<accession>A0A1M5CLQ4</accession>
<evidence type="ECO:0000256" key="2">
    <source>
        <dbReference type="ARBA" id="ARBA00005801"/>
    </source>
</evidence>
<evidence type="ECO:0000313" key="23">
    <source>
        <dbReference type="Proteomes" id="UP000184159"/>
    </source>
</evidence>
<comment type="catalytic activity">
    <reaction evidence="14 18">
        <text>Typically cleaves a -Gly-|-Phe- bond to release an N-terminal, basic peptide of 5-8 residues from type IV prepilin, and then N-methylates the new N-terminal amino group, the methyl donor being S-adenosyl-L-methionine.</text>
        <dbReference type="EC" id="3.4.23.43"/>
    </reaction>
</comment>
<gene>
    <name evidence="22" type="ORF">SAMN02745781_02609</name>
</gene>
<keyword evidence="7 18" id="KW-0808">Transferase</keyword>
<keyword evidence="12 19" id="KW-0472">Membrane</keyword>
<evidence type="ECO:0000256" key="6">
    <source>
        <dbReference type="ARBA" id="ARBA00022670"/>
    </source>
</evidence>
<dbReference type="AlphaFoldDB" id="A0A1M5CLQ4"/>
<feature type="transmembrane region" description="Helical" evidence="19">
    <location>
        <begin position="233"/>
        <end position="251"/>
    </location>
</feature>
<comment type="similarity">
    <text evidence="2 17">Belongs to the peptidase A24 family.</text>
</comment>
<keyword evidence="10 18" id="KW-0378">Hydrolase</keyword>
<evidence type="ECO:0000256" key="12">
    <source>
        <dbReference type="ARBA" id="ARBA00023136"/>
    </source>
</evidence>
<evidence type="ECO:0000256" key="14">
    <source>
        <dbReference type="ARBA" id="ARBA00050401"/>
    </source>
</evidence>
<evidence type="ECO:0000256" key="4">
    <source>
        <dbReference type="ARBA" id="ARBA00022519"/>
    </source>
</evidence>
<feature type="transmembrane region" description="Helical" evidence="19">
    <location>
        <begin position="130"/>
        <end position="148"/>
    </location>
</feature>
<feature type="transmembrane region" description="Helical" evidence="19">
    <location>
        <begin position="183"/>
        <end position="201"/>
    </location>
</feature>
<feature type="domain" description="Prepilin type IV endopeptidase peptidase" evidence="20">
    <location>
        <begin position="137"/>
        <end position="246"/>
    </location>
</feature>
<name>A0A1M5CLQ4_VIBGA</name>